<dbReference type="InterPro" id="IPR020056">
    <property type="entry name" value="Rbsml_bL25/Gln-tRNA_synth_N"/>
</dbReference>
<dbReference type="SUPFAM" id="SSF50715">
    <property type="entry name" value="Ribosomal protein L25-like"/>
    <property type="match status" value="1"/>
</dbReference>
<dbReference type="GO" id="GO:0003735">
    <property type="term" value="F:structural constituent of ribosome"/>
    <property type="evidence" value="ECO:0007669"/>
    <property type="project" value="InterPro"/>
</dbReference>
<evidence type="ECO:0000259" key="7">
    <source>
        <dbReference type="Pfam" id="PF14693"/>
    </source>
</evidence>
<dbReference type="InterPro" id="IPR020930">
    <property type="entry name" value="Ribosomal_uL5_bac-type"/>
</dbReference>
<proteinExistence type="inferred from homology"/>
<dbReference type="InterPro" id="IPR037121">
    <property type="entry name" value="Ribosomal_bL25_C"/>
</dbReference>
<dbReference type="AlphaFoldDB" id="X5GVZ3"/>
<organism evidence="8 9">
    <name type="scientific">Neorickettsia helminthoeca str. Oregon</name>
    <dbReference type="NCBI Taxonomy" id="1286528"/>
    <lineage>
        <taxon>Bacteria</taxon>
        <taxon>Pseudomonadati</taxon>
        <taxon>Pseudomonadota</taxon>
        <taxon>Alphaproteobacteria</taxon>
        <taxon>Rickettsiales</taxon>
        <taxon>Anaplasmataceae</taxon>
        <taxon>Neorickettsia</taxon>
    </lineage>
</organism>
<evidence type="ECO:0000313" key="9">
    <source>
        <dbReference type="Proteomes" id="UP000023755"/>
    </source>
</evidence>
<keyword evidence="2 5" id="KW-0694">RNA-binding</keyword>
<dbReference type="Proteomes" id="UP000023755">
    <property type="component" value="Chromosome"/>
</dbReference>
<dbReference type="HAMAP" id="MF_01334">
    <property type="entry name" value="Ribosomal_bL25_CTC"/>
    <property type="match status" value="1"/>
</dbReference>
<protein>
    <recommendedName>
        <fullName evidence="5">Large ribosomal subunit protein bL25</fullName>
    </recommendedName>
    <alternativeName>
        <fullName evidence="5">General stress protein CTC</fullName>
    </alternativeName>
</protein>
<accession>X5GVZ3</accession>
<dbReference type="EMBL" id="CP007481">
    <property type="protein sequence ID" value="AHX11247.1"/>
    <property type="molecule type" value="Genomic_DNA"/>
</dbReference>
<evidence type="ECO:0000313" key="8">
    <source>
        <dbReference type="EMBL" id="AHX11247.1"/>
    </source>
</evidence>
<dbReference type="InterPro" id="IPR029751">
    <property type="entry name" value="Ribosomal_L25_dom"/>
</dbReference>
<dbReference type="Pfam" id="PF14693">
    <property type="entry name" value="Ribosomal_TL5_C"/>
    <property type="match status" value="1"/>
</dbReference>
<dbReference type="STRING" id="1286528.NHE_0288"/>
<name>X5GVZ3_9RICK</name>
<keyword evidence="3 5" id="KW-0689">Ribosomal protein</keyword>
<feature type="domain" description="Large ribosomal subunit protein bL25 L25" evidence="6">
    <location>
        <begin position="6"/>
        <end position="91"/>
    </location>
</feature>
<dbReference type="Gene3D" id="2.170.120.20">
    <property type="entry name" value="Ribosomal protein L25, beta domain"/>
    <property type="match status" value="1"/>
</dbReference>
<dbReference type="PANTHER" id="PTHR33284:SF1">
    <property type="entry name" value="RIBOSOMAL PROTEIN L25_GLN-TRNA SYNTHETASE, ANTI-CODON-BINDING DOMAIN-CONTAINING PROTEIN"/>
    <property type="match status" value="1"/>
</dbReference>
<dbReference type="InterPro" id="IPR011035">
    <property type="entry name" value="Ribosomal_bL25/Gln-tRNA_synth"/>
</dbReference>
<sequence length="195" mass="20684">MSVRIEYSPRVAFGCRNTRILRESGFVPAVVYGGGAETISIALSVREVDKKISSLMSKTVVELSCGDVVHKVIPKAYELHPVTSAVLHLDFVFASDNVSKFEVPLNFINKEKSEAIKLGAVLNIVRRTALVKCSSSNLPKSIPVDIEHSKVGDSIKLSDLMFADGVTPIAKDADSVVATIVGKKAKGGAASTAGA</sequence>
<comment type="similarity">
    <text evidence="5">Belongs to the bacterial ribosomal protein bL25 family. CTC subfamily.</text>
</comment>
<dbReference type="GO" id="GO:0008097">
    <property type="term" value="F:5S rRNA binding"/>
    <property type="evidence" value="ECO:0007669"/>
    <property type="project" value="InterPro"/>
</dbReference>
<evidence type="ECO:0000259" key="6">
    <source>
        <dbReference type="Pfam" id="PF01386"/>
    </source>
</evidence>
<evidence type="ECO:0000256" key="3">
    <source>
        <dbReference type="ARBA" id="ARBA00022980"/>
    </source>
</evidence>
<dbReference type="HOGENOM" id="CLU_075939_1_0_5"/>
<gene>
    <name evidence="5" type="primary">rplY</name>
    <name evidence="5" type="synonym">ctc</name>
    <name evidence="8" type="ORF">NHE_0288</name>
</gene>
<dbReference type="KEGG" id="nhm:NHE_0288"/>
<evidence type="ECO:0000256" key="1">
    <source>
        <dbReference type="ARBA" id="ARBA00022730"/>
    </source>
</evidence>
<feature type="domain" description="Large ribosomal subunit protein bL25 beta" evidence="7">
    <location>
        <begin position="100"/>
        <end position="183"/>
    </location>
</feature>
<keyword evidence="9" id="KW-1185">Reference proteome</keyword>
<keyword evidence="4 5" id="KW-0687">Ribonucleoprotein</keyword>
<reference evidence="8 9" key="1">
    <citation type="submission" date="2014-03" db="EMBL/GenBank/DDBJ databases">
        <title>Sequencing and Comparison of Genomes and Transcriptome Profiles of Human Ehrlichiosis Agents.</title>
        <authorList>
            <person name="Lin M."/>
            <person name="Daugherty S.C."/>
            <person name="Nagaraj S."/>
            <person name="Cheng Z."/>
            <person name="Xiong Q."/>
            <person name="Lin F.-Y."/>
            <person name="Sengamalay N."/>
            <person name="Ott S."/>
            <person name="Godinez A."/>
            <person name="Tallon L.J."/>
            <person name="Sadzewicz L."/>
            <person name="Fraser C.M."/>
            <person name="Dunning Hotopp J.C."/>
            <person name="Rikihisa Y."/>
        </authorList>
    </citation>
    <scope>NUCLEOTIDE SEQUENCE [LARGE SCALE GENOMIC DNA]</scope>
    <source>
        <strain evidence="8 9">Oregon</strain>
    </source>
</reference>
<keyword evidence="1 5" id="KW-0699">rRNA-binding</keyword>
<dbReference type="InterPro" id="IPR001021">
    <property type="entry name" value="Ribosomal_bL25_long"/>
</dbReference>
<evidence type="ECO:0000256" key="2">
    <source>
        <dbReference type="ARBA" id="ARBA00022884"/>
    </source>
</evidence>
<dbReference type="OrthoDB" id="9806411at2"/>
<comment type="function">
    <text evidence="5">This is one of the proteins that binds to the 5S RNA in the ribosome where it forms part of the central protuberance.</text>
</comment>
<dbReference type="CDD" id="cd00495">
    <property type="entry name" value="Ribosomal_L25_TL5_CTC"/>
    <property type="match status" value="1"/>
</dbReference>
<dbReference type="NCBIfam" id="TIGR00731">
    <property type="entry name" value="bL25_bact_ctc"/>
    <property type="match status" value="1"/>
</dbReference>
<dbReference type="GO" id="GO:0022625">
    <property type="term" value="C:cytosolic large ribosomal subunit"/>
    <property type="evidence" value="ECO:0007669"/>
    <property type="project" value="TreeGrafter"/>
</dbReference>
<dbReference type="RefSeq" id="WP_038559129.1">
    <property type="nucleotide sequence ID" value="NZ_CP007481.1"/>
</dbReference>
<dbReference type="InterPro" id="IPR020057">
    <property type="entry name" value="Ribosomal_bL25_b-dom"/>
</dbReference>
<evidence type="ECO:0000256" key="4">
    <source>
        <dbReference type="ARBA" id="ARBA00023274"/>
    </source>
</evidence>
<evidence type="ECO:0000256" key="5">
    <source>
        <dbReference type="HAMAP-Rule" id="MF_01334"/>
    </source>
</evidence>
<comment type="subunit">
    <text evidence="5">Part of the 50S ribosomal subunit; part of the 5S rRNA/L5/L18/L25 subcomplex. Contacts the 5S rRNA. Binds to the 5S rRNA independently of L5 and L18.</text>
</comment>
<dbReference type="Gene3D" id="2.40.240.10">
    <property type="entry name" value="Ribosomal Protein L25, Chain P"/>
    <property type="match status" value="1"/>
</dbReference>
<dbReference type="PANTHER" id="PTHR33284">
    <property type="entry name" value="RIBOSOMAL PROTEIN L25/GLN-TRNA SYNTHETASE, ANTI-CODON-BINDING DOMAIN-CONTAINING PROTEIN"/>
    <property type="match status" value="1"/>
</dbReference>
<dbReference type="GO" id="GO:0006412">
    <property type="term" value="P:translation"/>
    <property type="evidence" value="ECO:0007669"/>
    <property type="project" value="UniProtKB-UniRule"/>
</dbReference>
<dbReference type="Pfam" id="PF01386">
    <property type="entry name" value="Ribosomal_L25p"/>
    <property type="match status" value="1"/>
</dbReference>